<reference evidence="2 3" key="1">
    <citation type="journal article" date="2016" name="Front. Microbiol.">
        <title>Comparative Genomics Analysis of Streptomyces Species Reveals Their Adaptation to the Marine Environment and Their Diversity at the Genomic Level.</title>
        <authorList>
            <person name="Tian X."/>
            <person name="Zhang Z."/>
            <person name="Yang T."/>
            <person name="Chen M."/>
            <person name="Li J."/>
            <person name="Chen F."/>
            <person name="Yang J."/>
            <person name="Li W."/>
            <person name="Zhang B."/>
            <person name="Zhang Z."/>
            <person name="Wu J."/>
            <person name="Zhang C."/>
            <person name="Long L."/>
            <person name="Xiao J."/>
        </authorList>
    </citation>
    <scope>NUCLEOTIDE SEQUENCE [LARGE SCALE GENOMIC DNA]</scope>
    <source>
        <strain evidence="2 3">SCSIO 10390</strain>
    </source>
</reference>
<organism evidence="2 3">
    <name type="scientific">Streptomyces abyssalis</name>
    <dbReference type="NCBI Taxonomy" id="933944"/>
    <lineage>
        <taxon>Bacteria</taxon>
        <taxon>Bacillati</taxon>
        <taxon>Actinomycetota</taxon>
        <taxon>Actinomycetes</taxon>
        <taxon>Kitasatosporales</taxon>
        <taxon>Streptomycetaceae</taxon>
        <taxon>Streptomyces</taxon>
    </lineage>
</organism>
<keyword evidence="1" id="KW-0472">Membrane</keyword>
<dbReference type="AlphaFoldDB" id="A0A1E7JQM6"/>
<keyword evidence="1" id="KW-1133">Transmembrane helix</keyword>
<sequence length="200" mass="22431">MRNGSEAPGAVEDGSAWTVAHVERALPPGGAEKYRKARKDGTREFDLWADPYRAQRVARVVTQPGGGRVAAYEVFGGPAGEQLALITRQKAFTRGRIRARWSVQQTGQRAATGVKGRVFWHCVWWLLLPFWVFIAFGSPDVPRIPVRTRFRREGQRALDWRSDGLDVPSDGWDPRVLAALVALMSSHAGFVKDSWDDYRV</sequence>
<dbReference type="OrthoDB" id="4549753at2"/>
<keyword evidence="3" id="KW-1185">Reference proteome</keyword>
<dbReference type="Proteomes" id="UP000176087">
    <property type="component" value="Unassembled WGS sequence"/>
</dbReference>
<gene>
    <name evidence="2" type="ORF">AN215_07380</name>
</gene>
<accession>A0A1E7JQM6</accession>
<evidence type="ECO:0000256" key="1">
    <source>
        <dbReference type="SAM" id="Phobius"/>
    </source>
</evidence>
<name>A0A1E7JQM6_9ACTN</name>
<evidence type="ECO:0000313" key="3">
    <source>
        <dbReference type="Proteomes" id="UP000176087"/>
    </source>
</evidence>
<proteinExistence type="predicted"/>
<keyword evidence="1" id="KW-0812">Transmembrane</keyword>
<evidence type="ECO:0000313" key="2">
    <source>
        <dbReference type="EMBL" id="OEU90591.1"/>
    </source>
</evidence>
<dbReference type="EMBL" id="LJGT01000038">
    <property type="protein sequence ID" value="OEU90591.1"/>
    <property type="molecule type" value="Genomic_DNA"/>
</dbReference>
<protein>
    <submittedName>
        <fullName evidence="2">Uncharacterized protein</fullName>
    </submittedName>
</protein>
<feature type="transmembrane region" description="Helical" evidence="1">
    <location>
        <begin position="118"/>
        <end position="137"/>
    </location>
</feature>
<comment type="caution">
    <text evidence="2">The sequence shown here is derived from an EMBL/GenBank/DDBJ whole genome shotgun (WGS) entry which is preliminary data.</text>
</comment>